<protein>
    <submittedName>
        <fullName evidence="1">Uncharacterized protein</fullName>
    </submittedName>
</protein>
<sequence>MSEMDNAIASQALPSPTTVIALHCSGCGAAQWHKLNEALGSRHAFFAPEH</sequence>
<accession>A0A158K1X2</accession>
<dbReference type="AlphaFoldDB" id="A0A158K1X2"/>
<proteinExistence type="predicted"/>
<evidence type="ECO:0000313" key="2">
    <source>
        <dbReference type="Proteomes" id="UP000054717"/>
    </source>
</evidence>
<comment type="caution">
    <text evidence="1">The sequence shown here is derived from an EMBL/GenBank/DDBJ whole genome shotgun (WGS) entry which is preliminary data.</text>
</comment>
<reference evidence="1" key="1">
    <citation type="submission" date="2016-01" db="EMBL/GenBank/DDBJ databases">
        <authorList>
            <person name="Peeters Charlotte."/>
        </authorList>
    </citation>
    <scope>NUCLEOTIDE SEQUENCE</scope>
    <source>
        <strain evidence="1">LMG 22936</strain>
    </source>
</reference>
<organism evidence="1 2">
    <name type="scientific">Caballeronia telluris</name>
    <dbReference type="NCBI Taxonomy" id="326475"/>
    <lineage>
        <taxon>Bacteria</taxon>
        <taxon>Pseudomonadati</taxon>
        <taxon>Pseudomonadota</taxon>
        <taxon>Betaproteobacteria</taxon>
        <taxon>Burkholderiales</taxon>
        <taxon>Burkholderiaceae</taxon>
        <taxon>Caballeronia</taxon>
    </lineage>
</organism>
<gene>
    <name evidence="1" type="ORF">AWB66_05146</name>
</gene>
<dbReference type="EMBL" id="FCNZ02000025">
    <property type="protein sequence ID" value="SAL75174.1"/>
    <property type="molecule type" value="Genomic_DNA"/>
</dbReference>
<keyword evidence="2" id="KW-1185">Reference proteome</keyword>
<dbReference type="Proteomes" id="UP000054717">
    <property type="component" value="Unassembled WGS sequence"/>
</dbReference>
<dbReference type="STRING" id="326475.AWB66_05146"/>
<evidence type="ECO:0000313" key="1">
    <source>
        <dbReference type="EMBL" id="SAL75174.1"/>
    </source>
</evidence>
<name>A0A158K1X2_9BURK</name>